<dbReference type="Proteomes" id="UP000250928">
    <property type="component" value="Unassembled WGS sequence"/>
</dbReference>
<comment type="caution">
    <text evidence="2">The sequence shown here is derived from an EMBL/GenBank/DDBJ whole genome shotgun (WGS) entry which is preliminary data.</text>
</comment>
<organism evidence="2 3">
    <name type="scientific">Candidatus Sedimenticola endophacoides</name>
    <dbReference type="NCBI Taxonomy" id="2548426"/>
    <lineage>
        <taxon>Bacteria</taxon>
        <taxon>Pseudomonadati</taxon>
        <taxon>Pseudomonadota</taxon>
        <taxon>Gammaproteobacteria</taxon>
        <taxon>Chromatiales</taxon>
        <taxon>Sedimenticolaceae</taxon>
        <taxon>Sedimenticola</taxon>
    </lineage>
</organism>
<dbReference type="EMBL" id="PQCO01000247">
    <property type="protein sequence ID" value="PUD99783.1"/>
    <property type="molecule type" value="Genomic_DNA"/>
</dbReference>
<protein>
    <recommendedName>
        <fullName evidence="1">Autotransporter domain-containing protein</fullName>
    </recommendedName>
</protein>
<evidence type="ECO:0000313" key="2">
    <source>
        <dbReference type="EMBL" id="PUD99783.1"/>
    </source>
</evidence>
<reference evidence="2 3" key="1">
    <citation type="submission" date="2018-01" db="EMBL/GenBank/DDBJ databases">
        <title>Novel co-symbiosis in the lucinid bivalve Phacoides pectinatus.</title>
        <authorList>
            <person name="Lim S.J."/>
            <person name="Davis B.G."/>
            <person name="Gill D.E."/>
            <person name="Engel A.S."/>
            <person name="Anderson L.C."/>
            <person name="Campbell B.J."/>
        </authorList>
    </citation>
    <scope>NUCLEOTIDE SEQUENCE [LARGE SCALE GENOMIC DNA]</scope>
    <source>
        <strain evidence="2">N3_P5</strain>
    </source>
</reference>
<dbReference type="Pfam" id="PF03797">
    <property type="entry name" value="Autotransporter"/>
    <property type="match status" value="1"/>
</dbReference>
<dbReference type="SUPFAM" id="SSF103515">
    <property type="entry name" value="Autotransporter"/>
    <property type="match status" value="1"/>
</dbReference>
<evidence type="ECO:0000259" key="1">
    <source>
        <dbReference type="Pfam" id="PF03797"/>
    </source>
</evidence>
<name>A0A6N4DLJ7_9GAMM</name>
<sequence>LTGNFEHGRWRISPELGLNYFEEEQQAYTDSNGFRIGAQTNALGSLIFGPTARYTLRETPDGTVIRPLIGLKGVWDFESPDITDVNGTAVGTEGLRAQLKLGVNLRTASGTLFEGSYTYDGIGVSDFESHTGEFVIHWPLNIPGLPEGASLRSSYSLQSVSIRDALGLGGDSGGYKAGLNLTIPFY</sequence>
<dbReference type="InterPro" id="IPR036709">
    <property type="entry name" value="Autotransporte_beta_dom_sf"/>
</dbReference>
<dbReference type="AlphaFoldDB" id="A0A6N4DLJ7"/>
<dbReference type="GO" id="GO:0019867">
    <property type="term" value="C:outer membrane"/>
    <property type="evidence" value="ECO:0007669"/>
    <property type="project" value="InterPro"/>
</dbReference>
<proteinExistence type="predicted"/>
<dbReference type="InterPro" id="IPR005546">
    <property type="entry name" value="Autotransporte_beta"/>
</dbReference>
<gene>
    <name evidence="2" type="ORF">C3L24_10370</name>
</gene>
<feature type="domain" description="Autotransporter" evidence="1">
    <location>
        <begin position="5"/>
        <end position="117"/>
    </location>
</feature>
<dbReference type="InterPro" id="IPR006315">
    <property type="entry name" value="OM_autotransptr_brl_dom"/>
</dbReference>
<dbReference type="NCBIfam" id="TIGR01414">
    <property type="entry name" value="autotrans_barl"/>
    <property type="match status" value="1"/>
</dbReference>
<dbReference type="Gene3D" id="2.40.128.130">
    <property type="entry name" value="Autotransporter beta-domain"/>
    <property type="match status" value="1"/>
</dbReference>
<accession>A0A6N4DLJ7</accession>
<feature type="non-terminal residue" evidence="2">
    <location>
        <position position="1"/>
    </location>
</feature>
<evidence type="ECO:0000313" key="3">
    <source>
        <dbReference type="Proteomes" id="UP000250928"/>
    </source>
</evidence>